<feature type="transmembrane region" description="Helical" evidence="5">
    <location>
        <begin position="51"/>
        <end position="71"/>
    </location>
</feature>
<dbReference type="SUPFAM" id="SSF103473">
    <property type="entry name" value="MFS general substrate transporter"/>
    <property type="match status" value="1"/>
</dbReference>
<dbReference type="EMBL" id="JACIJP010000006">
    <property type="protein sequence ID" value="MBB6125262.1"/>
    <property type="molecule type" value="Genomic_DNA"/>
</dbReference>
<dbReference type="InterPro" id="IPR011701">
    <property type="entry name" value="MFS"/>
</dbReference>
<dbReference type="GO" id="GO:0046943">
    <property type="term" value="F:carboxylic acid transmembrane transporter activity"/>
    <property type="evidence" value="ECO:0007669"/>
    <property type="project" value="TreeGrafter"/>
</dbReference>
<dbReference type="PANTHER" id="PTHR23508">
    <property type="entry name" value="CARBOXYLIC ACID TRANSPORTER PROTEIN HOMOLOG"/>
    <property type="match status" value="1"/>
</dbReference>
<keyword evidence="4 5" id="KW-0472">Membrane</keyword>
<dbReference type="Gene3D" id="1.20.1250.20">
    <property type="entry name" value="MFS general substrate transporter like domains"/>
    <property type="match status" value="1"/>
</dbReference>
<dbReference type="PROSITE" id="PS00217">
    <property type="entry name" value="SUGAR_TRANSPORT_2"/>
    <property type="match status" value="1"/>
</dbReference>
<dbReference type="Proteomes" id="UP000552700">
    <property type="component" value="Unassembled WGS sequence"/>
</dbReference>
<feature type="transmembrane region" description="Helical" evidence="5">
    <location>
        <begin position="121"/>
        <end position="140"/>
    </location>
</feature>
<feature type="transmembrane region" description="Helical" evidence="5">
    <location>
        <begin position="321"/>
        <end position="344"/>
    </location>
</feature>
<comment type="caution">
    <text evidence="7">The sequence shown here is derived from an EMBL/GenBank/DDBJ whole genome shotgun (WGS) entry which is preliminary data.</text>
</comment>
<organism evidence="7 8">
    <name type="scientific">Sphingobium subterraneum</name>
    <dbReference type="NCBI Taxonomy" id="627688"/>
    <lineage>
        <taxon>Bacteria</taxon>
        <taxon>Pseudomonadati</taxon>
        <taxon>Pseudomonadota</taxon>
        <taxon>Alphaproteobacteria</taxon>
        <taxon>Sphingomonadales</taxon>
        <taxon>Sphingomonadaceae</taxon>
        <taxon>Sphingobium</taxon>
    </lineage>
</organism>
<feature type="domain" description="Major facilitator superfamily (MFS) profile" evidence="6">
    <location>
        <begin position="55"/>
        <end position="472"/>
    </location>
</feature>
<dbReference type="PROSITE" id="PS50850">
    <property type="entry name" value="MFS"/>
    <property type="match status" value="1"/>
</dbReference>
<name>A0A841J4K1_9SPHN</name>
<evidence type="ECO:0000256" key="3">
    <source>
        <dbReference type="ARBA" id="ARBA00022989"/>
    </source>
</evidence>
<feature type="transmembrane region" description="Helical" evidence="5">
    <location>
        <begin position="91"/>
        <end position="109"/>
    </location>
</feature>
<keyword evidence="2 5" id="KW-0812">Transmembrane</keyword>
<accession>A0A841J4K1</accession>
<keyword evidence="8" id="KW-1185">Reference proteome</keyword>
<comment type="subcellular location">
    <subcellularLocation>
        <location evidence="1">Membrane</location>
        <topology evidence="1">Multi-pass membrane protein</topology>
    </subcellularLocation>
</comment>
<reference evidence="7 8" key="1">
    <citation type="submission" date="2020-08" db="EMBL/GenBank/DDBJ databases">
        <title>Genomic Encyclopedia of Type Strains, Phase IV (KMG-IV): sequencing the most valuable type-strain genomes for metagenomic binning, comparative biology and taxonomic classification.</title>
        <authorList>
            <person name="Goeker M."/>
        </authorList>
    </citation>
    <scope>NUCLEOTIDE SEQUENCE [LARGE SCALE GENOMIC DNA]</scope>
    <source>
        <strain evidence="7 8">DSM 102255</strain>
    </source>
</reference>
<evidence type="ECO:0000259" key="6">
    <source>
        <dbReference type="PROSITE" id="PS50850"/>
    </source>
</evidence>
<evidence type="ECO:0000313" key="7">
    <source>
        <dbReference type="EMBL" id="MBB6125262.1"/>
    </source>
</evidence>
<feature type="transmembrane region" description="Helical" evidence="5">
    <location>
        <begin position="288"/>
        <end position="309"/>
    </location>
</feature>
<feature type="transmembrane region" description="Helical" evidence="5">
    <location>
        <begin position="180"/>
        <end position="200"/>
    </location>
</feature>
<evidence type="ECO:0000256" key="4">
    <source>
        <dbReference type="ARBA" id="ARBA00023136"/>
    </source>
</evidence>
<keyword evidence="3 5" id="KW-1133">Transmembrane helix</keyword>
<dbReference type="InterPro" id="IPR005829">
    <property type="entry name" value="Sugar_transporter_CS"/>
</dbReference>
<evidence type="ECO:0000313" key="8">
    <source>
        <dbReference type="Proteomes" id="UP000552700"/>
    </source>
</evidence>
<dbReference type="AlphaFoldDB" id="A0A841J4K1"/>
<dbReference type="Pfam" id="PF07690">
    <property type="entry name" value="MFS_1"/>
    <property type="match status" value="1"/>
</dbReference>
<feature type="transmembrane region" description="Helical" evidence="5">
    <location>
        <begin position="146"/>
        <end position="168"/>
    </location>
</feature>
<dbReference type="GO" id="GO:0005886">
    <property type="term" value="C:plasma membrane"/>
    <property type="evidence" value="ECO:0007669"/>
    <property type="project" value="TreeGrafter"/>
</dbReference>
<sequence length="478" mass="49301">MFGTGSVPLCLMARVRCMPERRMPAPAASSPAITRGDPVADLIDERSLSRLQILVVGMMAAILVLEGLSLQMLSYATPAILADWQVTELEFSPAVGLTKFGMAAGALIGAKFGDWWGRKPLLVGTTFLFSIATVSCAAAGDVPTLAALRLVEGAAFGACFPNAAALVAEWMPRRARSQAIGIMTAGIPVGGMLGAVIAMIVIERWGWQGCFLIGGFLPMALGFLVLWSMPESPSWTARRAKAGLSALLVRAWPKEDSSWVVPPAPDVQKNGVTKAGRILTKANARTNIALWLCFFMNGFAVNGLILWGTTALTGMGLDLKVAIGLGVPYNIASLAFTLGASFVAARFGTRIVVLTLAATTVVALAMSAVLGLSETPSTIGIGALYIAAGGFMGGVQALLVVLAAHAYPTESRSTGVGACSTVGRVSGIISGFAGGAVLSTVSPALFFAALAGAAVFLVVGAMLTDRHMPARSPGIGTS</sequence>
<feature type="transmembrane region" description="Helical" evidence="5">
    <location>
        <begin position="379"/>
        <end position="404"/>
    </location>
</feature>
<dbReference type="InterPro" id="IPR020846">
    <property type="entry name" value="MFS_dom"/>
</dbReference>
<gene>
    <name evidence="7" type="ORF">FHS92_003023</name>
</gene>
<feature type="transmembrane region" description="Helical" evidence="5">
    <location>
        <begin position="351"/>
        <end position="373"/>
    </location>
</feature>
<feature type="transmembrane region" description="Helical" evidence="5">
    <location>
        <begin position="444"/>
        <end position="463"/>
    </location>
</feature>
<evidence type="ECO:0000256" key="1">
    <source>
        <dbReference type="ARBA" id="ARBA00004141"/>
    </source>
</evidence>
<evidence type="ECO:0000256" key="2">
    <source>
        <dbReference type="ARBA" id="ARBA00022692"/>
    </source>
</evidence>
<evidence type="ECO:0000256" key="5">
    <source>
        <dbReference type="SAM" id="Phobius"/>
    </source>
</evidence>
<feature type="transmembrane region" description="Helical" evidence="5">
    <location>
        <begin position="416"/>
        <end position="438"/>
    </location>
</feature>
<dbReference type="InterPro" id="IPR036259">
    <property type="entry name" value="MFS_trans_sf"/>
</dbReference>
<proteinExistence type="predicted"/>
<dbReference type="RefSeq" id="WP_184081570.1">
    <property type="nucleotide sequence ID" value="NZ_JACIJP010000006.1"/>
</dbReference>
<dbReference type="PANTHER" id="PTHR23508:SF10">
    <property type="entry name" value="CARBOXYLIC ACID TRANSPORTER PROTEIN HOMOLOG"/>
    <property type="match status" value="1"/>
</dbReference>
<protein>
    <submittedName>
        <fullName evidence="7">AAHS family 4-hydroxybenzoate transporter-like MFS transporter</fullName>
    </submittedName>
</protein>
<feature type="transmembrane region" description="Helical" evidence="5">
    <location>
        <begin position="206"/>
        <end position="229"/>
    </location>
</feature>